<dbReference type="OrthoDB" id="9786919at2"/>
<accession>A0A2A9EFT9</accession>
<feature type="domain" description="HAMP" evidence="15">
    <location>
        <begin position="251"/>
        <end position="304"/>
    </location>
</feature>
<dbReference type="InterPro" id="IPR036890">
    <property type="entry name" value="HATPase_C_sf"/>
</dbReference>
<evidence type="ECO:0000256" key="1">
    <source>
        <dbReference type="ARBA" id="ARBA00000085"/>
    </source>
</evidence>
<dbReference type="SUPFAM" id="SSF158472">
    <property type="entry name" value="HAMP domain-like"/>
    <property type="match status" value="1"/>
</dbReference>
<dbReference type="Pfam" id="PF02518">
    <property type="entry name" value="HATPase_c"/>
    <property type="match status" value="1"/>
</dbReference>
<dbReference type="InterPro" id="IPR003594">
    <property type="entry name" value="HATPase_dom"/>
</dbReference>
<feature type="compositionally biased region" description="Low complexity" evidence="12">
    <location>
        <begin position="24"/>
        <end position="43"/>
    </location>
</feature>
<dbReference type="Gene3D" id="1.10.287.130">
    <property type="match status" value="1"/>
</dbReference>
<name>A0A2A9EFT9_9MICO</name>
<evidence type="ECO:0000256" key="3">
    <source>
        <dbReference type="ARBA" id="ARBA00004236"/>
    </source>
</evidence>
<dbReference type="PROSITE" id="PS50885">
    <property type="entry name" value="HAMP"/>
    <property type="match status" value="1"/>
</dbReference>
<feature type="transmembrane region" description="Helical" evidence="13">
    <location>
        <begin position="230"/>
        <end position="250"/>
    </location>
</feature>
<dbReference type="FunFam" id="1.10.287.130:FF:000001">
    <property type="entry name" value="Two-component sensor histidine kinase"/>
    <property type="match status" value="1"/>
</dbReference>
<dbReference type="FunFam" id="3.30.565.10:FF:000006">
    <property type="entry name" value="Sensor histidine kinase WalK"/>
    <property type="match status" value="1"/>
</dbReference>
<evidence type="ECO:0000313" key="17">
    <source>
        <dbReference type="Proteomes" id="UP000221394"/>
    </source>
</evidence>
<comment type="caution">
    <text evidence="16">The sequence shown here is derived from an EMBL/GenBank/DDBJ whole genome shotgun (WGS) entry which is preliminary data.</text>
</comment>
<dbReference type="Gene3D" id="3.30.565.10">
    <property type="entry name" value="Histidine kinase-like ATPase, C-terminal domain"/>
    <property type="match status" value="1"/>
</dbReference>
<dbReference type="Pfam" id="PF00672">
    <property type="entry name" value="HAMP"/>
    <property type="match status" value="1"/>
</dbReference>
<dbReference type="EMBL" id="PDJH01000001">
    <property type="protein sequence ID" value="PFG37371.1"/>
    <property type="molecule type" value="Genomic_DNA"/>
</dbReference>
<dbReference type="CDD" id="cd06225">
    <property type="entry name" value="HAMP"/>
    <property type="match status" value="1"/>
</dbReference>
<comment type="catalytic activity">
    <reaction evidence="1">
        <text>ATP + protein L-histidine = ADP + protein N-phospho-L-histidine.</text>
        <dbReference type="EC" id="2.7.13.3"/>
    </reaction>
</comment>
<evidence type="ECO:0000259" key="15">
    <source>
        <dbReference type="PROSITE" id="PS50885"/>
    </source>
</evidence>
<dbReference type="GO" id="GO:0005509">
    <property type="term" value="F:calcium ion binding"/>
    <property type="evidence" value="ECO:0007669"/>
    <property type="project" value="UniProtKB-ARBA"/>
</dbReference>
<dbReference type="Pfam" id="PF00512">
    <property type="entry name" value="HisKA"/>
    <property type="match status" value="1"/>
</dbReference>
<dbReference type="InterPro" id="IPR005467">
    <property type="entry name" value="His_kinase_dom"/>
</dbReference>
<comment type="cofactor">
    <cofactor evidence="2">
        <name>a divalent metal cation</name>
        <dbReference type="ChEBI" id="CHEBI:60240"/>
    </cofactor>
</comment>
<organism evidence="16 17">
    <name type="scientific">Flavimobilis soli</name>
    <dbReference type="NCBI Taxonomy" id="442709"/>
    <lineage>
        <taxon>Bacteria</taxon>
        <taxon>Bacillati</taxon>
        <taxon>Actinomycetota</taxon>
        <taxon>Actinomycetes</taxon>
        <taxon>Micrococcales</taxon>
        <taxon>Jonesiaceae</taxon>
        <taxon>Flavimobilis</taxon>
    </lineage>
</organism>
<dbReference type="InterPro" id="IPR036097">
    <property type="entry name" value="HisK_dim/P_sf"/>
</dbReference>
<evidence type="ECO:0000256" key="10">
    <source>
        <dbReference type="ARBA" id="ARBA00023012"/>
    </source>
</evidence>
<sequence>MTTPVPPPPPPPAAQTPPDPPAAAGPEAAAARPAPREPSTAEEPASRRRLLRLPPFLGSKLHRVPLRTRMTLITTVVLVVGLTISTVAATTLLERYLLEERDRQLVASAESILQVQDLASLGSNPSLPSDYVVLLQLEGGKRQYVSSGTTASWGAPLIPTLKPGSSVTQGRPFTVPGAVATPRDRASYSDWRVVARDVELRSAFVVQDAVLIVALPVADIHATTAQLWKILSLTCASIAVLGATLGYLAVRRSLRPLRTIEHTARTIADGDMSQRIPPMPQGTEVGAVASSLNTMLGKIEESFDAQVASEARMRRFVSDASHELRTPLVSIRGYAELYRMGAVTTPEHTAESMARIESSAVQMGALVEDLLSLARLDEGRPMSLERLDLREVANGALADLHAMDPTRATAQVALAPDGSDVAPVPAVDGSAAVPPPPVTVVADPARVRQVFTNLMGNIVKHTPEGSAVEVAVGVVDGRAVAEVRDHGPGIPAEHRDLVFERFHRVDPSRNSSSGGSGLGMAIVRDIVTRHGGTVEVRETPGGGATLRLSFPLADDGAKSAGR</sequence>
<dbReference type="GO" id="GO:0000155">
    <property type="term" value="F:phosphorelay sensor kinase activity"/>
    <property type="evidence" value="ECO:0007669"/>
    <property type="project" value="InterPro"/>
</dbReference>
<dbReference type="InterPro" id="IPR050428">
    <property type="entry name" value="TCS_sensor_his_kinase"/>
</dbReference>
<protein>
    <recommendedName>
        <fullName evidence="4">histidine kinase</fullName>
        <ecNumber evidence="4">2.7.13.3</ecNumber>
    </recommendedName>
</protein>
<keyword evidence="5" id="KW-0597">Phosphoprotein</keyword>
<keyword evidence="9 13" id="KW-1133">Transmembrane helix</keyword>
<keyword evidence="6" id="KW-0808">Transferase</keyword>
<keyword evidence="10" id="KW-0902">Two-component regulatory system</keyword>
<dbReference type="SMART" id="SM00387">
    <property type="entry name" value="HATPase_c"/>
    <property type="match status" value="1"/>
</dbReference>
<evidence type="ECO:0000256" key="11">
    <source>
        <dbReference type="ARBA" id="ARBA00023136"/>
    </source>
</evidence>
<evidence type="ECO:0000256" key="8">
    <source>
        <dbReference type="ARBA" id="ARBA00022777"/>
    </source>
</evidence>
<evidence type="ECO:0000256" key="7">
    <source>
        <dbReference type="ARBA" id="ARBA00022692"/>
    </source>
</evidence>
<evidence type="ECO:0000256" key="9">
    <source>
        <dbReference type="ARBA" id="ARBA00022989"/>
    </source>
</evidence>
<dbReference type="CDD" id="cd00082">
    <property type="entry name" value="HisKA"/>
    <property type="match status" value="1"/>
</dbReference>
<comment type="subcellular location">
    <subcellularLocation>
        <location evidence="3">Cell membrane</location>
    </subcellularLocation>
</comment>
<dbReference type="InterPro" id="IPR003661">
    <property type="entry name" value="HisK_dim/P_dom"/>
</dbReference>
<evidence type="ECO:0000256" key="4">
    <source>
        <dbReference type="ARBA" id="ARBA00012438"/>
    </source>
</evidence>
<keyword evidence="7 13" id="KW-0812">Transmembrane</keyword>
<keyword evidence="8 16" id="KW-0418">Kinase</keyword>
<evidence type="ECO:0000256" key="12">
    <source>
        <dbReference type="SAM" id="MobiDB-lite"/>
    </source>
</evidence>
<feature type="compositionally biased region" description="Pro residues" evidence="12">
    <location>
        <begin position="1"/>
        <end position="23"/>
    </location>
</feature>
<dbReference type="PANTHER" id="PTHR45436:SF5">
    <property type="entry name" value="SENSOR HISTIDINE KINASE TRCS"/>
    <property type="match status" value="1"/>
</dbReference>
<evidence type="ECO:0000313" key="16">
    <source>
        <dbReference type="EMBL" id="PFG37371.1"/>
    </source>
</evidence>
<dbReference type="Gene3D" id="6.10.340.10">
    <property type="match status" value="1"/>
</dbReference>
<reference evidence="16 17" key="1">
    <citation type="submission" date="2017-10" db="EMBL/GenBank/DDBJ databases">
        <title>Sequencing the genomes of 1000 actinobacteria strains.</title>
        <authorList>
            <person name="Klenk H.-P."/>
        </authorList>
    </citation>
    <scope>NUCLEOTIDE SEQUENCE [LARGE SCALE GENOMIC DNA]</scope>
    <source>
        <strain evidence="16 17">DSM 21574</strain>
    </source>
</reference>
<evidence type="ECO:0000256" key="13">
    <source>
        <dbReference type="SAM" id="Phobius"/>
    </source>
</evidence>
<evidence type="ECO:0000256" key="6">
    <source>
        <dbReference type="ARBA" id="ARBA00022679"/>
    </source>
</evidence>
<dbReference type="InterPro" id="IPR004358">
    <property type="entry name" value="Sig_transdc_His_kin-like_C"/>
</dbReference>
<evidence type="ECO:0000256" key="2">
    <source>
        <dbReference type="ARBA" id="ARBA00001968"/>
    </source>
</evidence>
<feature type="domain" description="Histidine kinase" evidence="14">
    <location>
        <begin position="319"/>
        <end position="554"/>
    </location>
</feature>
<dbReference type="InterPro" id="IPR003660">
    <property type="entry name" value="HAMP_dom"/>
</dbReference>
<dbReference type="SMART" id="SM00388">
    <property type="entry name" value="HisKA"/>
    <property type="match status" value="1"/>
</dbReference>
<feature type="region of interest" description="Disordered" evidence="12">
    <location>
        <begin position="1"/>
        <end position="48"/>
    </location>
</feature>
<dbReference type="PANTHER" id="PTHR45436">
    <property type="entry name" value="SENSOR HISTIDINE KINASE YKOH"/>
    <property type="match status" value="1"/>
</dbReference>
<dbReference type="CDD" id="cd00075">
    <property type="entry name" value="HATPase"/>
    <property type="match status" value="1"/>
</dbReference>
<keyword evidence="11 13" id="KW-0472">Membrane</keyword>
<dbReference type="SUPFAM" id="SSF55874">
    <property type="entry name" value="ATPase domain of HSP90 chaperone/DNA topoisomerase II/histidine kinase"/>
    <property type="match status" value="1"/>
</dbReference>
<keyword evidence="17" id="KW-1185">Reference proteome</keyword>
<dbReference type="SMART" id="SM00304">
    <property type="entry name" value="HAMP"/>
    <property type="match status" value="1"/>
</dbReference>
<dbReference type="Proteomes" id="UP000221394">
    <property type="component" value="Unassembled WGS sequence"/>
</dbReference>
<gene>
    <name evidence="16" type="ORF">ATL41_2130</name>
</gene>
<dbReference type="AlphaFoldDB" id="A0A2A9EFT9"/>
<dbReference type="PROSITE" id="PS50109">
    <property type="entry name" value="HIS_KIN"/>
    <property type="match status" value="1"/>
</dbReference>
<dbReference type="SUPFAM" id="SSF47384">
    <property type="entry name" value="Homodimeric domain of signal transducing histidine kinase"/>
    <property type="match status" value="1"/>
</dbReference>
<proteinExistence type="predicted"/>
<dbReference type="GO" id="GO:0005886">
    <property type="term" value="C:plasma membrane"/>
    <property type="evidence" value="ECO:0007669"/>
    <property type="project" value="UniProtKB-SubCell"/>
</dbReference>
<evidence type="ECO:0000259" key="14">
    <source>
        <dbReference type="PROSITE" id="PS50109"/>
    </source>
</evidence>
<feature type="transmembrane region" description="Helical" evidence="13">
    <location>
        <begin position="70"/>
        <end position="93"/>
    </location>
</feature>
<dbReference type="PRINTS" id="PR00344">
    <property type="entry name" value="BCTRLSENSOR"/>
</dbReference>
<dbReference type="EC" id="2.7.13.3" evidence="4"/>
<evidence type="ECO:0000256" key="5">
    <source>
        <dbReference type="ARBA" id="ARBA00022553"/>
    </source>
</evidence>